<keyword evidence="2 5" id="KW-0238">DNA-binding</keyword>
<reference evidence="5 6" key="1">
    <citation type="submission" date="2023-04" db="EMBL/GenBank/DDBJ databases">
        <title>Forest soil microbial communities from Buena Vista Peninsula, Colon Province, Panama.</title>
        <authorList>
            <person name="Bouskill N."/>
        </authorList>
    </citation>
    <scope>NUCLEOTIDE SEQUENCE [LARGE SCALE GENOMIC DNA]</scope>
    <source>
        <strain evidence="5 6">AC80</strain>
    </source>
</reference>
<dbReference type="InterPro" id="IPR016032">
    <property type="entry name" value="Sig_transdc_resp-reg_C-effctor"/>
</dbReference>
<evidence type="ECO:0000256" key="2">
    <source>
        <dbReference type="ARBA" id="ARBA00023125"/>
    </source>
</evidence>
<name>A0ABT6KY65_9MYCO</name>
<dbReference type="InterPro" id="IPR000792">
    <property type="entry name" value="Tscrpt_reg_LuxR_C"/>
</dbReference>
<feature type="domain" description="HTH luxR-type" evidence="4">
    <location>
        <begin position="262"/>
        <end position="327"/>
    </location>
</feature>
<evidence type="ECO:0000256" key="1">
    <source>
        <dbReference type="ARBA" id="ARBA00023015"/>
    </source>
</evidence>
<evidence type="ECO:0000256" key="3">
    <source>
        <dbReference type="ARBA" id="ARBA00023163"/>
    </source>
</evidence>
<evidence type="ECO:0000313" key="5">
    <source>
        <dbReference type="EMBL" id="MDH6195654.1"/>
    </source>
</evidence>
<dbReference type="Proteomes" id="UP001160130">
    <property type="component" value="Unassembled WGS sequence"/>
</dbReference>
<organism evidence="5 6">
    <name type="scientific">Mycolicibacterium frederiksbergense</name>
    <dbReference type="NCBI Taxonomy" id="117567"/>
    <lineage>
        <taxon>Bacteria</taxon>
        <taxon>Bacillati</taxon>
        <taxon>Actinomycetota</taxon>
        <taxon>Actinomycetes</taxon>
        <taxon>Mycobacteriales</taxon>
        <taxon>Mycobacteriaceae</taxon>
        <taxon>Mycolicibacterium</taxon>
    </lineage>
</organism>
<dbReference type="Pfam" id="PF00196">
    <property type="entry name" value="GerE"/>
    <property type="match status" value="1"/>
</dbReference>
<comment type="caution">
    <text evidence="5">The sequence shown here is derived from an EMBL/GenBank/DDBJ whole genome shotgun (WGS) entry which is preliminary data.</text>
</comment>
<dbReference type="PROSITE" id="PS50043">
    <property type="entry name" value="HTH_LUXR_2"/>
    <property type="match status" value="1"/>
</dbReference>
<dbReference type="GO" id="GO:0003677">
    <property type="term" value="F:DNA binding"/>
    <property type="evidence" value="ECO:0007669"/>
    <property type="project" value="UniProtKB-KW"/>
</dbReference>
<dbReference type="SMART" id="SM00421">
    <property type="entry name" value="HTH_LUXR"/>
    <property type="match status" value="1"/>
</dbReference>
<keyword evidence="1" id="KW-0805">Transcription regulation</keyword>
<dbReference type="PANTHER" id="PTHR44688:SF16">
    <property type="entry name" value="DNA-BINDING TRANSCRIPTIONAL ACTIVATOR DEVR_DOSR"/>
    <property type="match status" value="1"/>
</dbReference>
<dbReference type="EMBL" id="JARXVE010000003">
    <property type="protein sequence ID" value="MDH6195654.1"/>
    <property type="molecule type" value="Genomic_DNA"/>
</dbReference>
<protein>
    <submittedName>
        <fullName evidence="5">DNA-binding CsgD family transcriptional regulator</fullName>
    </submittedName>
</protein>
<dbReference type="Gene3D" id="1.10.10.10">
    <property type="entry name" value="Winged helix-like DNA-binding domain superfamily/Winged helix DNA-binding domain"/>
    <property type="match status" value="1"/>
</dbReference>
<dbReference type="CDD" id="cd06170">
    <property type="entry name" value="LuxR_C_like"/>
    <property type="match status" value="1"/>
</dbReference>
<dbReference type="PRINTS" id="PR00038">
    <property type="entry name" value="HTHLUXR"/>
</dbReference>
<dbReference type="InterPro" id="IPR036388">
    <property type="entry name" value="WH-like_DNA-bd_sf"/>
</dbReference>
<evidence type="ECO:0000313" key="6">
    <source>
        <dbReference type="Proteomes" id="UP001160130"/>
    </source>
</evidence>
<sequence>MRVLRSVELDAIRRIAAAVAEASSQQERASEVLDALSSIVPYAAAQIAGWDEHTATHTTVASRGYSPATIAAANGPRYRRDRVWEVLEHGSDAVFWHDCPFDRRDSEFYVTAIESSGFHEGATVLLRNPAGGYAGMLMASFETSTAPADFVRDSLGTTAALLLPLVDRLAAGRRLAAITWPGRDSAALDAEHGWVLLNGDRLPSQGLLDTARYSLESRAGAPIRFLWRDETARGRSRRIKPVRVSLVPLRDEICRAVVSWETVDLPYGLTNRELDVLAAMTEGLSNAEIAQRLHTSTRTITTHVEHILIKFGVSTRTAAALRAEREGLVES</sequence>
<dbReference type="SUPFAM" id="SSF46894">
    <property type="entry name" value="C-terminal effector domain of the bipartite response regulators"/>
    <property type="match status" value="1"/>
</dbReference>
<keyword evidence="6" id="KW-1185">Reference proteome</keyword>
<dbReference type="PANTHER" id="PTHR44688">
    <property type="entry name" value="DNA-BINDING TRANSCRIPTIONAL ACTIVATOR DEVR_DOSR"/>
    <property type="match status" value="1"/>
</dbReference>
<gene>
    <name evidence="5" type="ORF">M2272_002294</name>
</gene>
<proteinExistence type="predicted"/>
<evidence type="ECO:0000259" key="4">
    <source>
        <dbReference type="PROSITE" id="PS50043"/>
    </source>
</evidence>
<keyword evidence="3" id="KW-0804">Transcription</keyword>
<accession>A0ABT6KY65</accession>